<evidence type="ECO:0000256" key="1">
    <source>
        <dbReference type="ARBA" id="ARBA00005915"/>
    </source>
</evidence>
<dbReference type="Pfam" id="PF17768">
    <property type="entry name" value="RecJ_OB"/>
    <property type="match status" value="1"/>
</dbReference>
<dbReference type="InterPro" id="IPR001667">
    <property type="entry name" value="DDH_dom"/>
</dbReference>
<gene>
    <name evidence="9" type="ORF">A3C15_01810</name>
</gene>
<evidence type="ECO:0000256" key="5">
    <source>
        <dbReference type="ARBA" id="ARBA00022839"/>
    </source>
</evidence>
<feature type="domain" description="RecJ OB" evidence="8">
    <location>
        <begin position="472"/>
        <end position="579"/>
    </location>
</feature>
<sequence>MKNTVWQLLAETNPYAADALGNVNPVVAQLLWNRGVRTQAAAAAFLAPSYERDVHDPFLFRHMRRAVDRLRVAIIARELIVVHGDYDADGISAAAILTHTLRTLGANVDGFIPHRELDGYGLKLSSVETIAARGAKIIITCDCGISNAEEVAAARERGIDVIITDHHTIPAILPDAFAILHPKVVGETYPDQTLSGGGVAFKLMQGLMQDPETRKLLPSTVNPDAFQKWQLDLVAISSVADMVPLTGETRTLVYYGCKVLGKTKRFGLRALLARDKILITDSGPSQPITPQTIGFKIAPRINAAGRMDHGRHAFDMLLAETPEDGARLAAALHQHNTDRQKLTEQIVKEAHAKITRDGLDKFASLVVSGAGWPAGLVGLIASRLKEKFYKPTFVIGMNDGRIVGSGRSIDEWNMIAAMQTRPDLFVKFGGHPQACGFSLADENAIQIFADAMHALADSQVQKIQELIPTVAIDARVNLDALDWALQEQLQKFEPFGVGNPEPTFLSEKMHVVGAQAIGAEGKHVRLMVKNGSPTIKKMMAFGMGEFLPQLTVGAAINGVYNFGVNEWNGTRELQYKLQDFRLA</sequence>
<organism evidence="9 10">
    <name type="scientific">Candidatus Magasanikbacteria bacterium RIFCSPHIGHO2_02_FULL_50_9b</name>
    <dbReference type="NCBI Taxonomy" id="1798682"/>
    <lineage>
        <taxon>Bacteria</taxon>
        <taxon>Candidatus Magasanikiibacteriota</taxon>
    </lineage>
</organism>
<dbReference type="InterPro" id="IPR004610">
    <property type="entry name" value="RecJ"/>
</dbReference>
<dbReference type="Gene3D" id="2.40.50.460">
    <property type="match status" value="1"/>
</dbReference>
<dbReference type="AlphaFoldDB" id="A0A1F6M8Z9"/>
<dbReference type="Pfam" id="PF01368">
    <property type="entry name" value="DHH"/>
    <property type="match status" value="1"/>
</dbReference>
<evidence type="ECO:0000313" key="10">
    <source>
        <dbReference type="Proteomes" id="UP000176532"/>
    </source>
</evidence>
<feature type="domain" description="DDH" evidence="6">
    <location>
        <begin position="80"/>
        <end position="212"/>
    </location>
</feature>
<dbReference type="STRING" id="1798682.A3C15_01810"/>
<keyword evidence="3" id="KW-0540">Nuclease</keyword>
<dbReference type="PANTHER" id="PTHR30255">
    <property type="entry name" value="SINGLE-STRANDED-DNA-SPECIFIC EXONUCLEASE RECJ"/>
    <property type="match status" value="1"/>
</dbReference>
<keyword evidence="4" id="KW-0378">Hydrolase</keyword>
<evidence type="ECO:0000259" key="6">
    <source>
        <dbReference type="Pfam" id="PF01368"/>
    </source>
</evidence>
<comment type="similarity">
    <text evidence="1">Belongs to the RecJ family.</text>
</comment>
<dbReference type="PANTHER" id="PTHR30255:SF2">
    <property type="entry name" value="SINGLE-STRANDED-DNA-SPECIFIC EXONUCLEASE RECJ"/>
    <property type="match status" value="1"/>
</dbReference>
<dbReference type="Gene3D" id="3.90.1640.30">
    <property type="match status" value="1"/>
</dbReference>
<dbReference type="InterPro" id="IPR051673">
    <property type="entry name" value="SSDNA_exonuclease_RecJ"/>
</dbReference>
<dbReference type="GO" id="GO:0006281">
    <property type="term" value="P:DNA repair"/>
    <property type="evidence" value="ECO:0007669"/>
    <property type="project" value="InterPro"/>
</dbReference>
<accession>A0A1F6M8Z9</accession>
<evidence type="ECO:0000259" key="8">
    <source>
        <dbReference type="Pfam" id="PF17768"/>
    </source>
</evidence>
<reference evidence="9 10" key="1">
    <citation type="journal article" date="2016" name="Nat. Commun.">
        <title>Thousands of microbial genomes shed light on interconnected biogeochemical processes in an aquifer system.</title>
        <authorList>
            <person name="Anantharaman K."/>
            <person name="Brown C.T."/>
            <person name="Hug L.A."/>
            <person name="Sharon I."/>
            <person name="Castelle C.J."/>
            <person name="Probst A.J."/>
            <person name="Thomas B.C."/>
            <person name="Singh A."/>
            <person name="Wilkins M.J."/>
            <person name="Karaoz U."/>
            <person name="Brodie E.L."/>
            <person name="Williams K.H."/>
            <person name="Hubbard S.S."/>
            <person name="Banfield J.F."/>
        </authorList>
    </citation>
    <scope>NUCLEOTIDE SEQUENCE [LARGE SCALE GENOMIC DNA]</scope>
</reference>
<protein>
    <recommendedName>
        <fullName evidence="2">Single-stranded-DNA-specific exonuclease RecJ</fullName>
    </recommendedName>
</protein>
<comment type="caution">
    <text evidence="9">The sequence shown here is derived from an EMBL/GenBank/DDBJ whole genome shotgun (WGS) entry which is preliminary data.</text>
</comment>
<feature type="domain" description="DHHA1" evidence="7">
    <location>
        <begin position="365"/>
        <end position="454"/>
    </location>
</feature>
<proteinExistence type="inferred from homology"/>
<dbReference type="GO" id="GO:0006310">
    <property type="term" value="P:DNA recombination"/>
    <property type="evidence" value="ECO:0007669"/>
    <property type="project" value="InterPro"/>
</dbReference>
<dbReference type="SUPFAM" id="SSF64182">
    <property type="entry name" value="DHH phosphoesterases"/>
    <property type="match status" value="1"/>
</dbReference>
<dbReference type="GO" id="GO:0008409">
    <property type="term" value="F:5'-3' exonuclease activity"/>
    <property type="evidence" value="ECO:0007669"/>
    <property type="project" value="InterPro"/>
</dbReference>
<dbReference type="Pfam" id="PF02272">
    <property type="entry name" value="DHHA1"/>
    <property type="match status" value="1"/>
</dbReference>
<evidence type="ECO:0000256" key="4">
    <source>
        <dbReference type="ARBA" id="ARBA00022801"/>
    </source>
</evidence>
<evidence type="ECO:0000259" key="7">
    <source>
        <dbReference type="Pfam" id="PF02272"/>
    </source>
</evidence>
<evidence type="ECO:0000256" key="3">
    <source>
        <dbReference type="ARBA" id="ARBA00022722"/>
    </source>
</evidence>
<dbReference type="InterPro" id="IPR038763">
    <property type="entry name" value="DHH_sf"/>
</dbReference>
<dbReference type="NCBIfam" id="TIGR00644">
    <property type="entry name" value="recJ"/>
    <property type="match status" value="1"/>
</dbReference>
<keyword evidence="5 9" id="KW-0269">Exonuclease</keyword>
<dbReference type="Proteomes" id="UP000176532">
    <property type="component" value="Unassembled WGS sequence"/>
</dbReference>
<dbReference type="EMBL" id="MFQD01000014">
    <property type="protein sequence ID" value="OGH68081.1"/>
    <property type="molecule type" value="Genomic_DNA"/>
</dbReference>
<dbReference type="InterPro" id="IPR041122">
    <property type="entry name" value="RecJ_OB"/>
</dbReference>
<dbReference type="InterPro" id="IPR003156">
    <property type="entry name" value="DHHA1_dom"/>
</dbReference>
<evidence type="ECO:0000256" key="2">
    <source>
        <dbReference type="ARBA" id="ARBA00019841"/>
    </source>
</evidence>
<evidence type="ECO:0000313" key="9">
    <source>
        <dbReference type="EMBL" id="OGH68081.1"/>
    </source>
</evidence>
<name>A0A1F6M8Z9_9BACT</name>
<dbReference type="GO" id="GO:0003676">
    <property type="term" value="F:nucleic acid binding"/>
    <property type="evidence" value="ECO:0007669"/>
    <property type="project" value="InterPro"/>
</dbReference>